<evidence type="ECO:0000313" key="3">
    <source>
        <dbReference type="Proteomes" id="UP001501495"/>
    </source>
</evidence>
<dbReference type="Proteomes" id="UP001501495">
    <property type="component" value="Unassembled WGS sequence"/>
</dbReference>
<reference evidence="3" key="1">
    <citation type="journal article" date="2019" name="Int. J. Syst. Evol. Microbiol.">
        <title>The Global Catalogue of Microorganisms (GCM) 10K type strain sequencing project: providing services to taxonomists for standard genome sequencing and annotation.</title>
        <authorList>
            <consortium name="The Broad Institute Genomics Platform"/>
            <consortium name="The Broad Institute Genome Sequencing Center for Infectious Disease"/>
            <person name="Wu L."/>
            <person name="Ma J."/>
        </authorList>
    </citation>
    <scope>NUCLEOTIDE SEQUENCE [LARGE SCALE GENOMIC DNA]</scope>
    <source>
        <strain evidence="3">JCM 16703</strain>
    </source>
</reference>
<dbReference type="SUPFAM" id="SSF103642">
    <property type="entry name" value="Sec-C motif"/>
    <property type="match status" value="1"/>
</dbReference>
<dbReference type="InterPro" id="IPR019734">
    <property type="entry name" value="TPR_rpt"/>
</dbReference>
<dbReference type="Pfam" id="PF02810">
    <property type="entry name" value="SEC-C"/>
    <property type="match status" value="1"/>
</dbReference>
<accession>A0ABP7X8R0</accession>
<dbReference type="PROSITE" id="PS50005">
    <property type="entry name" value="TPR"/>
    <property type="match status" value="1"/>
</dbReference>
<dbReference type="Gene3D" id="3.10.450.50">
    <property type="match status" value="1"/>
</dbReference>
<dbReference type="InterPro" id="IPR011990">
    <property type="entry name" value="TPR-like_helical_dom_sf"/>
</dbReference>
<protein>
    <submittedName>
        <fullName evidence="2">SEC-C metal-binding domain-containing protein</fullName>
    </submittedName>
</protein>
<proteinExistence type="predicted"/>
<name>A0ABP7X8R0_9ACTN</name>
<sequence>MDHYPSDEEIAARITALLDDGQPRTDTEIAAALGLGAEGTDLVAELLESELVPLVMPLAGGREVALPALFRGRVLTHRLTEEEVEGRLLTMTFDLAPLDLLAEVTDRTTSGVTFTAEDGGWRFTGPLWKHLGARSGDLVAVRLEGEEIAIELVDAPAGDGAALTARIEAEVQKARHPLDISSVVWEILASTPDALTAPLPPLSELVDAAGLSRHSTYVGPAGADIDALQHAAAVASVAAEHDLETDEAQAVLTLTGLIVKTAAGLPVDDPAPADALAALTEPIVAGALIAHTAPFGWRSPEALERLSAAWVEQAPRAARSNLWWVRGHALERAGRTVAAEEAFEKSLDLDGENPLALVDLSRYSADRGNLSRTLSLLRRAQMPEDHPTVRLLVSLSEPVGDIGRNDPCWCGSGRKYKNCHLHGGELPLDARALWLYERAAAFLPESRWSGRTYDLATIACNSDDPEHLAEHENDDLVVDTLLAEDGAFAAFLEQRGMLLPPADLALAERWVGVPRGVYVVVGVSEDMFACVPHRDLPREPDPLIVVWPGAGEVLSIDDIVCTRLLPVGDTLRCLGGAVPVEADEVAALHAVLDREHTAEEIVELLSWAD</sequence>
<dbReference type="InterPro" id="IPR004027">
    <property type="entry name" value="SEC_C_motif"/>
</dbReference>
<keyword evidence="1" id="KW-0802">TPR repeat</keyword>
<evidence type="ECO:0000313" key="2">
    <source>
        <dbReference type="EMBL" id="GAA4107459.1"/>
    </source>
</evidence>
<dbReference type="RefSeq" id="WP_344731149.1">
    <property type="nucleotide sequence ID" value="NZ_BAAAZH010000001.1"/>
</dbReference>
<gene>
    <name evidence="2" type="ORF">GCM10022215_00330</name>
</gene>
<comment type="caution">
    <text evidence="2">The sequence shown here is derived from an EMBL/GenBank/DDBJ whole genome shotgun (WGS) entry which is preliminary data.</text>
</comment>
<evidence type="ECO:0000256" key="1">
    <source>
        <dbReference type="PROSITE-ProRule" id="PRU00339"/>
    </source>
</evidence>
<organism evidence="2 3">
    <name type="scientific">Nocardioides fonticola</name>
    <dbReference type="NCBI Taxonomy" id="450363"/>
    <lineage>
        <taxon>Bacteria</taxon>
        <taxon>Bacillati</taxon>
        <taxon>Actinomycetota</taxon>
        <taxon>Actinomycetes</taxon>
        <taxon>Propionibacteriales</taxon>
        <taxon>Nocardioidaceae</taxon>
        <taxon>Nocardioides</taxon>
    </lineage>
</organism>
<feature type="repeat" description="TPR" evidence="1">
    <location>
        <begin position="320"/>
        <end position="353"/>
    </location>
</feature>
<dbReference type="Gene3D" id="1.25.40.10">
    <property type="entry name" value="Tetratricopeptide repeat domain"/>
    <property type="match status" value="1"/>
</dbReference>
<keyword evidence="3" id="KW-1185">Reference proteome</keyword>
<dbReference type="SUPFAM" id="SSF48452">
    <property type="entry name" value="TPR-like"/>
    <property type="match status" value="1"/>
</dbReference>
<dbReference type="EMBL" id="BAAAZH010000001">
    <property type="protein sequence ID" value="GAA4107459.1"/>
    <property type="molecule type" value="Genomic_DNA"/>
</dbReference>